<dbReference type="EMBL" id="CAJNOR010001281">
    <property type="protein sequence ID" value="CAF1113265.1"/>
    <property type="molecule type" value="Genomic_DNA"/>
</dbReference>
<comment type="cofactor">
    <cofactor evidence="1">
        <name>Fe(2+)</name>
        <dbReference type="ChEBI" id="CHEBI:29033"/>
    </cofactor>
</comment>
<evidence type="ECO:0000259" key="17">
    <source>
        <dbReference type="Pfam" id="PF06155"/>
    </source>
</evidence>
<evidence type="ECO:0000256" key="5">
    <source>
        <dbReference type="ARBA" id="ARBA00012267"/>
    </source>
</evidence>
<dbReference type="InterPro" id="IPR038492">
    <property type="entry name" value="GBBH-like_N_sf"/>
</dbReference>
<dbReference type="Pfam" id="PF06155">
    <property type="entry name" value="GBBH-like_N"/>
    <property type="match status" value="1"/>
</dbReference>
<reference evidence="18" key="1">
    <citation type="submission" date="2021-02" db="EMBL/GenBank/DDBJ databases">
        <authorList>
            <person name="Nowell W R."/>
        </authorList>
    </citation>
    <scope>NUCLEOTIDE SEQUENCE</scope>
</reference>
<comment type="cofactor">
    <cofactor evidence="2">
        <name>L-ascorbate</name>
        <dbReference type="ChEBI" id="CHEBI:38290"/>
    </cofactor>
</comment>
<evidence type="ECO:0000256" key="12">
    <source>
        <dbReference type="ARBA" id="ARBA00031778"/>
    </source>
</evidence>
<evidence type="ECO:0000259" key="16">
    <source>
        <dbReference type="Pfam" id="PF02668"/>
    </source>
</evidence>
<sequence length="395" mass="46172">MRSVRPLFRFVQCSIPSHGQQRFLRVEKRKDHLRLIDKNDTMDFHYIWLRHNCPDVGRSIHPKTGERIVDCAQIPSTIEPEHVELTDSERKLKVVWSKDHSSFFDISFLLENAYGKNRLEASKPQAKVEDIELIYDKIQHETYLKNCYDRMKKFGLVVVRQRGLDTEAIIKDFLPCGASVVETHFGRIEDLRTDNTTNKNNDQLGYTDAAINLHTDQPFIADPPGMQLLQCIRRADTGGSNTLVNAAHSALYLREIDPNAYYLLTNVPVRFHRKQKQFQSVHVGPLIETHGDEIKQIRHSYFTLAPFQLPYWLTIAYYNAYRKFASILYDPQCQYRVQLESGDFVLYDNFKMLHARDSFTGPRHLRGIYFRHTDVWKKLEKFCQANQGTCQKSQI</sequence>
<dbReference type="GO" id="GO:0005739">
    <property type="term" value="C:mitochondrion"/>
    <property type="evidence" value="ECO:0007669"/>
    <property type="project" value="TreeGrafter"/>
</dbReference>
<dbReference type="GO" id="GO:0050353">
    <property type="term" value="F:trimethyllysine dioxygenase activity"/>
    <property type="evidence" value="ECO:0007669"/>
    <property type="project" value="UniProtKB-EC"/>
</dbReference>
<evidence type="ECO:0000256" key="15">
    <source>
        <dbReference type="ARBA" id="ARBA00049334"/>
    </source>
</evidence>
<evidence type="ECO:0000313" key="19">
    <source>
        <dbReference type="Proteomes" id="UP000663828"/>
    </source>
</evidence>
<evidence type="ECO:0000256" key="10">
    <source>
        <dbReference type="ARBA" id="ARBA00023004"/>
    </source>
</evidence>
<dbReference type="UniPathway" id="UPA00118"/>
<dbReference type="InterPro" id="IPR010376">
    <property type="entry name" value="GBBH-like_N"/>
</dbReference>
<dbReference type="Proteomes" id="UP000663828">
    <property type="component" value="Unassembled WGS sequence"/>
</dbReference>
<protein>
    <recommendedName>
        <fullName evidence="5">trimethyllysine dioxygenase</fullName>
        <ecNumber evidence="5">1.14.11.8</ecNumber>
    </recommendedName>
    <alternativeName>
        <fullName evidence="12">Epsilon-trimethyllysine 2-oxoglutarate dioxygenase</fullName>
    </alternativeName>
    <alternativeName>
        <fullName evidence="11">TML hydroxylase</fullName>
    </alternativeName>
    <alternativeName>
        <fullName evidence="13">TML-alpha-ketoglutarate dioxygenase</fullName>
    </alternativeName>
</protein>
<dbReference type="PANTHER" id="PTHR10696:SF51">
    <property type="entry name" value="TRIMETHYLLYSINE DIOXYGENASE, MITOCHONDRIAL"/>
    <property type="match status" value="1"/>
</dbReference>
<dbReference type="Gene3D" id="3.30.2020.30">
    <property type="match status" value="1"/>
</dbReference>
<evidence type="ECO:0000313" key="18">
    <source>
        <dbReference type="EMBL" id="CAF1113265.1"/>
    </source>
</evidence>
<evidence type="ECO:0000256" key="1">
    <source>
        <dbReference type="ARBA" id="ARBA00001954"/>
    </source>
</evidence>
<organism evidence="18 19">
    <name type="scientific">Adineta ricciae</name>
    <name type="common">Rotifer</name>
    <dbReference type="NCBI Taxonomy" id="249248"/>
    <lineage>
        <taxon>Eukaryota</taxon>
        <taxon>Metazoa</taxon>
        <taxon>Spiralia</taxon>
        <taxon>Gnathifera</taxon>
        <taxon>Rotifera</taxon>
        <taxon>Eurotatoria</taxon>
        <taxon>Bdelloidea</taxon>
        <taxon>Adinetida</taxon>
        <taxon>Adinetidae</taxon>
        <taxon>Adineta</taxon>
    </lineage>
</organism>
<keyword evidence="9" id="KW-0560">Oxidoreductase</keyword>
<dbReference type="InterPro" id="IPR003819">
    <property type="entry name" value="TauD/TfdA-like"/>
</dbReference>
<evidence type="ECO:0000256" key="4">
    <source>
        <dbReference type="ARBA" id="ARBA00008654"/>
    </source>
</evidence>
<evidence type="ECO:0000256" key="7">
    <source>
        <dbReference type="ARBA" id="ARBA00022873"/>
    </source>
</evidence>
<gene>
    <name evidence="18" type="ORF">XAT740_LOCUS18982</name>
</gene>
<keyword evidence="10" id="KW-0408">Iron</keyword>
<evidence type="ECO:0000256" key="3">
    <source>
        <dbReference type="ARBA" id="ARBA00005022"/>
    </source>
</evidence>
<keyword evidence="19" id="KW-1185">Reference proteome</keyword>
<dbReference type="EC" id="1.14.11.8" evidence="5"/>
<accession>A0A814Q1L2</accession>
<dbReference type="SUPFAM" id="SSF51197">
    <property type="entry name" value="Clavaminate synthase-like"/>
    <property type="match status" value="1"/>
</dbReference>
<evidence type="ECO:0000256" key="2">
    <source>
        <dbReference type="ARBA" id="ARBA00001961"/>
    </source>
</evidence>
<dbReference type="Gene3D" id="3.60.130.10">
    <property type="entry name" value="Clavaminate synthase-like"/>
    <property type="match status" value="1"/>
</dbReference>
<comment type="pathway">
    <text evidence="3">Amine and polyamine biosynthesis; carnitine biosynthesis.</text>
</comment>
<dbReference type="AlphaFoldDB" id="A0A814Q1L2"/>
<keyword evidence="7" id="KW-0124">Carnitine biosynthesis</keyword>
<feature type="domain" description="TauD/TfdA-like" evidence="16">
    <location>
        <begin position="151"/>
        <end position="369"/>
    </location>
</feature>
<proteinExistence type="inferred from homology"/>
<dbReference type="Pfam" id="PF02668">
    <property type="entry name" value="TauD"/>
    <property type="match status" value="1"/>
</dbReference>
<keyword evidence="6" id="KW-0479">Metal-binding</keyword>
<keyword evidence="8" id="KW-0223">Dioxygenase</keyword>
<comment type="catalytic activity">
    <reaction evidence="15">
        <text>N(6),N(6),N(6)-trimethyl-L-lysine + 2-oxoglutarate + O2 = (3S)-3-hydroxy-N(6),N(6),N(6)-trimethyl-L-lysine + succinate + CO2</text>
        <dbReference type="Rhea" id="RHEA:14181"/>
        <dbReference type="ChEBI" id="CHEBI:15379"/>
        <dbReference type="ChEBI" id="CHEBI:16526"/>
        <dbReference type="ChEBI" id="CHEBI:16810"/>
        <dbReference type="ChEBI" id="CHEBI:30031"/>
        <dbReference type="ChEBI" id="CHEBI:58100"/>
        <dbReference type="ChEBI" id="CHEBI:141499"/>
        <dbReference type="EC" id="1.14.11.8"/>
    </reaction>
</comment>
<dbReference type="PANTHER" id="PTHR10696">
    <property type="entry name" value="GAMMA-BUTYROBETAINE HYDROXYLASE-RELATED"/>
    <property type="match status" value="1"/>
</dbReference>
<comment type="function">
    <text evidence="14">Converts trimethyllysine (TML) into hydroxytrimethyllysine (HTML).</text>
</comment>
<dbReference type="GO" id="GO:0046872">
    <property type="term" value="F:metal ion binding"/>
    <property type="evidence" value="ECO:0007669"/>
    <property type="project" value="UniProtKB-KW"/>
</dbReference>
<dbReference type="GO" id="GO:0045329">
    <property type="term" value="P:carnitine biosynthetic process"/>
    <property type="evidence" value="ECO:0007669"/>
    <property type="project" value="UniProtKB-UniPathway"/>
</dbReference>
<comment type="similarity">
    <text evidence="4">Belongs to the gamma-BBH/TMLD family.</text>
</comment>
<evidence type="ECO:0000256" key="11">
    <source>
        <dbReference type="ARBA" id="ARBA00030363"/>
    </source>
</evidence>
<feature type="domain" description="Gamma-butyrobetaine hydroxylase-like N-terminal" evidence="17">
    <location>
        <begin position="26"/>
        <end position="107"/>
    </location>
</feature>
<name>A0A814Q1L2_ADIRI</name>
<evidence type="ECO:0000256" key="9">
    <source>
        <dbReference type="ARBA" id="ARBA00023002"/>
    </source>
</evidence>
<dbReference type="InterPro" id="IPR050411">
    <property type="entry name" value="AlphaKG_dependent_hydroxylases"/>
</dbReference>
<evidence type="ECO:0000256" key="13">
    <source>
        <dbReference type="ARBA" id="ARBA00032283"/>
    </source>
</evidence>
<evidence type="ECO:0000256" key="6">
    <source>
        <dbReference type="ARBA" id="ARBA00022723"/>
    </source>
</evidence>
<evidence type="ECO:0000256" key="14">
    <source>
        <dbReference type="ARBA" id="ARBA00046008"/>
    </source>
</evidence>
<evidence type="ECO:0000256" key="8">
    <source>
        <dbReference type="ARBA" id="ARBA00022964"/>
    </source>
</evidence>
<comment type="caution">
    <text evidence="18">The sequence shown here is derived from an EMBL/GenBank/DDBJ whole genome shotgun (WGS) entry which is preliminary data.</text>
</comment>
<dbReference type="InterPro" id="IPR042098">
    <property type="entry name" value="TauD-like_sf"/>
</dbReference>